<dbReference type="Proteomes" id="UP000193642">
    <property type="component" value="Unassembled WGS sequence"/>
</dbReference>
<feature type="compositionally biased region" description="Polar residues" evidence="1">
    <location>
        <begin position="26"/>
        <end position="42"/>
    </location>
</feature>
<dbReference type="AlphaFoldDB" id="A0A1Y2BQ81"/>
<name>A0A1Y2BQ81_9FUNG</name>
<evidence type="ECO:0000313" key="3">
    <source>
        <dbReference type="Proteomes" id="UP000193642"/>
    </source>
</evidence>
<keyword evidence="3" id="KW-1185">Reference proteome</keyword>
<feature type="region of interest" description="Disordered" evidence="1">
    <location>
        <begin position="1"/>
        <end position="48"/>
    </location>
</feature>
<dbReference type="EMBL" id="MCGO01000053">
    <property type="protein sequence ID" value="ORY36904.1"/>
    <property type="molecule type" value="Genomic_DNA"/>
</dbReference>
<organism evidence="2 3">
    <name type="scientific">Rhizoclosmatium globosum</name>
    <dbReference type="NCBI Taxonomy" id="329046"/>
    <lineage>
        <taxon>Eukaryota</taxon>
        <taxon>Fungi</taxon>
        <taxon>Fungi incertae sedis</taxon>
        <taxon>Chytridiomycota</taxon>
        <taxon>Chytridiomycota incertae sedis</taxon>
        <taxon>Chytridiomycetes</taxon>
        <taxon>Chytridiales</taxon>
        <taxon>Chytriomycetaceae</taxon>
        <taxon>Rhizoclosmatium</taxon>
    </lineage>
</organism>
<reference evidence="2 3" key="1">
    <citation type="submission" date="2016-07" db="EMBL/GenBank/DDBJ databases">
        <title>Pervasive Adenine N6-methylation of Active Genes in Fungi.</title>
        <authorList>
            <consortium name="DOE Joint Genome Institute"/>
            <person name="Mondo S.J."/>
            <person name="Dannebaum R.O."/>
            <person name="Kuo R.C."/>
            <person name="Labutti K."/>
            <person name="Haridas S."/>
            <person name="Kuo A."/>
            <person name="Salamov A."/>
            <person name="Ahrendt S.R."/>
            <person name="Lipzen A."/>
            <person name="Sullivan W."/>
            <person name="Andreopoulos W.B."/>
            <person name="Clum A."/>
            <person name="Lindquist E."/>
            <person name="Daum C."/>
            <person name="Ramamoorthy G.K."/>
            <person name="Gryganskyi A."/>
            <person name="Culley D."/>
            <person name="Magnuson J.K."/>
            <person name="James T.Y."/>
            <person name="O'Malley M.A."/>
            <person name="Stajich J.E."/>
            <person name="Spatafora J.W."/>
            <person name="Visel A."/>
            <person name="Grigoriev I.V."/>
        </authorList>
    </citation>
    <scope>NUCLEOTIDE SEQUENCE [LARGE SCALE GENOMIC DNA]</scope>
    <source>
        <strain evidence="2 3">JEL800</strain>
    </source>
</reference>
<evidence type="ECO:0000313" key="2">
    <source>
        <dbReference type="EMBL" id="ORY36904.1"/>
    </source>
</evidence>
<evidence type="ECO:0000256" key="1">
    <source>
        <dbReference type="SAM" id="MobiDB-lite"/>
    </source>
</evidence>
<gene>
    <name evidence="2" type="ORF">BCR33DRAFT_473486</name>
</gene>
<comment type="caution">
    <text evidence="2">The sequence shown here is derived from an EMBL/GenBank/DDBJ whole genome shotgun (WGS) entry which is preliminary data.</text>
</comment>
<protein>
    <submittedName>
        <fullName evidence="2">Uncharacterized protein</fullName>
    </submittedName>
</protein>
<feature type="compositionally biased region" description="Basic residues" evidence="1">
    <location>
        <begin position="15"/>
        <end position="25"/>
    </location>
</feature>
<proteinExistence type="predicted"/>
<accession>A0A1Y2BQ81</accession>
<sequence length="79" mass="8549">MASYKLEFVETQPHQTKHPSNRTHVRPTSQPTSTRAATSLPTAATGPTPGCLRSTAACKCSSKNCTLDRDLNIFTATTR</sequence>